<evidence type="ECO:0000256" key="4">
    <source>
        <dbReference type="ARBA" id="ARBA00022448"/>
    </source>
</evidence>
<keyword evidence="12" id="KW-0539">Nucleus</keyword>
<keyword evidence="11" id="KW-0508">mRNA splicing</keyword>
<evidence type="ECO:0000256" key="1">
    <source>
        <dbReference type="ARBA" id="ARBA00004123"/>
    </source>
</evidence>
<keyword evidence="16" id="KW-1185">Reference proteome</keyword>
<dbReference type="EMBL" id="LUGG01000014">
    <property type="protein sequence ID" value="OBZ70337.1"/>
    <property type="molecule type" value="Genomic_DNA"/>
</dbReference>
<comment type="similarity">
    <text evidence="3">Belongs to the CASC3 family.</text>
</comment>
<keyword evidence="9" id="KW-0694">RNA-binding</keyword>
<dbReference type="InterPro" id="IPR018545">
    <property type="entry name" value="Btz_dom"/>
</dbReference>
<feature type="compositionally biased region" description="Acidic residues" evidence="13">
    <location>
        <begin position="114"/>
        <end position="128"/>
    </location>
</feature>
<dbReference type="GO" id="GO:0008380">
    <property type="term" value="P:RNA splicing"/>
    <property type="evidence" value="ECO:0007669"/>
    <property type="project" value="UniProtKB-KW"/>
</dbReference>
<feature type="region of interest" description="Disordered" evidence="13">
    <location>
        <begin position="318"/>
        <end position="354"/>
    </location>
</feature>
<keyword evidence="10" id="KW-0866">Nonsense-mediated mRNA decay</keyword>
<evidence type="ECO:0000259" key="14">
    <source>
        <dbReference type="Pfam" id="PF09405"/>
    </source>
</evidence>
<dbReference type="OMA" id="ILTHFLM"/>
<comment type="caution">
    <text evidence="15">The sequence shown here is derived from an EMBL/GenBank/DDBJ whole genome shotgun (WGS) entry which is preliminary data.</text>
</comment>
<protein>
    <recommendedName>
        <fullName evidence="14">Btz domain-containing protein</fullName>
    </recommendedName>
</protein>
<comment type="subcellular location">
    <subcellularLocation>
        <location evidence="2">Cytoplasm</location>
    </subcellularLocation>
    <subcellularLocation>
        <location evidence="1">Nucleus</location>
    </subcellularLocation>
</comment>
<keyword evidence="5" id="KW-0963">Cytoplasm</keyword>
<feature type="region of interest" description="Disordered" evidence="13">
    <location>
        <begin position="74"/>
        <end position="155"/>
    </location>
</feature>
<dbReference type="STRING" id="5627.A0A1C7M1L0"/>
<evidence type="ECO:0000256" key="11">
    <source>
        <dbReference type="ARBA" id="ARBA00023187"/>
    </source>
</evidence>
<reference evidence="15 16" key="1">
    <citation type="submission" date="2016-03" db="EMBL/GenBank/DDBJ databases">
        <title>Whole genome sequencing of Grifola frondosa 9006-11.</title>
        <authorList>
            <person name="Min B."/>
            <person name="Park H."/>
            <person name="Kim J.-G."/>
            <person name="Cho H."/>
            <person name="Oh Y.-L."/>
            <person name="Kong W.-S."/>
            <person name="Choi I.-G."/>
        </authorList>
    </citation>
    <scope>NUCLEOTIDE SEQUENCE [LARGE SCALE GENOMIC DNA]</scope>
    <source>
        <strain evidence="15 16">9006-11</strain>
    </source>
</reference>
<proteinExistence type="inferred from homology"/>
<organism evidence="15 16">
    <name type="scientific">Grifola frondosa</name>
    <name type="common">Maitake</name>
    <name type="synonym">Polyporus frondosus</name>
    <dbReference type="NCBI Taxonomy" id="5627"/>
    <lineage>
        <taxon>Eukaryota</taxon>
        <taxon>Fungi</taxon>
        <taxon>Dikarya</taxon>
        <taxon>Basidiomycota</taxon>
        <taxon>Agaricomycotina</taxon>
        <taxon>Agaricomycetes</taxon>
        <taxon>Polyporales</taxon>
        <taxon>Grifolaceae</taxon>
        <taxon>Grifola</taxon>
    </lineage>
</organism>
<dbReference type="GO" id="GO:0000184">
    <property type="term" value="P:nuclear-transcribed mRNA catabolic process, nonsense-mediated decay"/>
    <property type="evidence" value="ECO:0007669"/>
    <property type="project" value="UniProtKB-KW"/>
</dbReference>
<evidence type="ECO:0000256" key="13">
    <source>
        <dbReference type="SAM" id="MobiDB-lite"/>
    </source>
</evidence>
<evidence type="ECO:0000256" key="12">
    <source>
        <dbReference type="ARBA" id="ARBA00023242"/>
    </source>
</evidence>
<feature type="compositionally biased region" description="Basic residues" evidence="13">
    <location>
        <begin position="84"/>
        <end position="95"/>
    </location>
</feature>
<keyword evidence="4" id="KW-0813">Transport</keyword>
<dbReference type="AlphaFoldDB" id="A0A1C7M1L0"/>
<evidence type="ECO:0000256" key="10">
    <source>
        <dbReference type="ARBA" id="ARBA00023161"/>
    </source>
</evidence>
<accession>A0A1C7M1L0</accession>
<sequence>MTARWQRETIVLNVLSPLFIASHNELKRLLINISLHTFVHIAYFNLSMSFKTCILTFIMPAPITTTALKPAKMVERSFSQPQPKKTRIARRRGRAKNGLESDEEIEREVRTDSETDDDQSSTDSESESDTTQSPPPMEIDSLINGIASKSPANGDSGIFVDSTDWADMVAEENAHGASDLPVIDFADLDRHHVEHPLPPPARARKPHKIHKRPAPARALSAPPSAPPAPSSEHEDTGRVSPIDEPVASTSQESPGSAFPSRVRGQSARQAYQQRLETDPSYVPTVGEFWGHDDRLLDKDLRSLSGWWRGRWQTRGRGRGTFGMRGRGRGFYPVPSVQAPSQEDGGEGHDDGSTGAVIEVPPIEQAWTHDGFEEMKRRDERHRSIPQQPQAPFAPLRGFGYRGRGGFVGGRGRGGFGRGGFLASPTGPRQGLPNFAMSGRPWFAMKPERMWTKQHEAFLYFDPALKPRAGQGPGFRVRLPGGKGQIVRLSPQSFAPPSLPLVAEPRLLRMTERSFSW</sequence>
<evidence type="ECO:0000256" key="6">
    <source>
        <dbReference type="ARBA" id="ARBA00022664"/>
    </source>
</evidence>
<dbReference type="GO" id="GO:0035145">
    <property type="term" value="C:exon-exon junction complex"/>
    <property type="evidence" value="ECO:0007669"/>
    <property type="project" value="InterPro"/>
</dbReference>
<dbReference type="GO" id="GO:0006417">
    <property type="term" value="P:regulation of translation"/>
    <property type="evidence" value="ECO:0007669"/>
    <property type="project" value="UniProtKB-KW"/>
</dbReference>
<evidence type="ECO:0000256" key="8">
    <source>
        <dbReference type="ARBA" id="ARBA00022845"/>
    </source>
</evidence>
<name>A0A1C7M1L0_GRIFR</name>
<dbReference type="GO" id="GO:0051028">
    <property type="term" value="P:mRNA transport"/>
    <property type="evidence" value="ECO:0007669"/>
    <property type="project" value="UniProtKB-KW"/>
</dbReference>
<dbReference type="Proteomes" id="UP000092993">
    <property type="component" value="Unassembled WGS sequence"/>
</dbReference>
<dbReference type="OrthoDB" id="3361414at2759"/>
<evidence type="ECO:0000313" key="16">
    <source>
        <dbReference type="Proteomes" id="UP000092993"/>
    </source>
</evidence>
<dbReference type="GO" id="GO:0005737">
    <property type="term" value="C:cytoplasm"/>
    <property type="evidence" value="ECO:0007669"/>
    <property type="project" value="UniProtKB-SubCell"/>
</dbReference>
<keyword evidence="7" id="KW-0509">mRNA transport</keyword>
<evidence type="ECO:0000256" key="7">
    <source>
        <dbReference type="ARBA" id="ARBA00022816"/>
    </source>
</evidence>
<keyword evidence="8" id="KW-0810">Translation regulation</keyword>
<evidence type="ECO:0000256" key="3">
    <source>
        <dbReference type="ARBA" id="ARBA00009548"/>
    </source>
</evidence>
<feature type="region of interest" description="Disordered" evidence="13">
    <location>
        <begin position="375"/>
        <end position="396"/>
    </location>
</feature>
<dbReference type="GO" id="GO:0003729">
    <property type="term" value="F:mRNA binding"/>
    <property type="evidence" value="ECO:0007669"/>
    <property type="project" value="InterPro"/>
</dbReference>
<evidence type="ECO:0000256" key="2">
    <source>
        <dbReference type="ARBA" id="ARBA00004496"/>
    </source>
</evidence>
<feature type="compositionally biased region" description="Basic residues" evidence="13">
    <location>
        <begin position="202"/>
        <end position="214"/>
    </location>
</feature>
<feature type="region of interest" description="Disordered" evidence="13">
    <location>
        <begin position="192"/>
        <end position="278"/>
    </location>
</feature>
<dbReference type="GO" id="GO:0006397">
    <property type="term" value="P:mRNA processing"/>
    <property type="evidence" value="ECO:0007669"/>
    <property type="project" value="UniProtKB-KW"/>
</dbReference>
<evidence type="ECO:0000256" key="9">
    <source>
        <dbReference type="ARBA" id="ARBA00022884"/>
    </source>
</evidence>
<evidence type="ECO:0000256" key="5">
    <source>
        <dbReference type="ARBA" id="ARBA00022490"/>
    </source>
</evidence>
<keyword evidence="6" id="KW-0507">mRNA processing</keyword>
<feature type="domain" description="Btz" evidence="14">
    <location>
        <begin position="247"/>
        <end position="381"/>
    </location>
</feature>
<dbReference type="Pfam" id="PF09405">
    <property type="entry name" value="Btz"/>
    <property type="match status" value="1"/>
</dbReference>
<gene>
    <name evidence="15" type="ORF">A0H81_09623</name>
</gene>
<evidence type="ECO:0000313" key="15">
    <source>
        <dbReference type="EMBL" id="OBZ70337.1"/>
    </source>
</evidence>